<protein>
    <recommendedName>
        <fullName evidence="4">Protein kilB</fullName>
    </recommendedName>
</protein>
<dbReference type="EMBL" id="CP013738">
    <property type="protein sequence ID" value="ALU94003.1"/>
    <property type="molecule type" value="Genomic_DNA"/>
</dbReference>
<evidence type="ECO:0000313" key="3">
    <source>
        <dbReference type="Proteomes" id="UP000064183"/>
    </source>
</evidence>
<dbReference type="GeneID" id="27783055"/>
<accession>A0A0U3LWN9</accession>
<dbReference type="RefSeq" id="WP_029182514.1">
    <property type="nucleotide sequence ID" value="NZ_CP013738.1"/>
</dbReference>
<evidence type="ECO:0000313" key="2">
    <source>
        <dbReference type="EMBL" id="ALU94003.1"/>
    </source>
</evidence>
<dbReference type="KEGG" id="sgb:WQO_11970"/>
<keyword evidence="1" id="KW-1133">Transmembrane helix</keyword>
<evidence type="ECO:0008006" key="4">
    <source>
        <dbReference type="Google" id="ProtNLM"/>
    </source>
</evidence>
<sequence length="155" mass="17410">MVALWTSVVAVGGTLLGAVLTYLFQRLTAARTERFSRSEALRQERTATYSSFAAAAEEYRHGQAGRWYRMRQSPGSEAFVEARDEAHRLRTATRQVLYRVKLLTDDPEVVAAAEEAYRCTRDVSTAQDRDEHETLDAAAREAIEAFVVRAAPLTR</sequence>
<name>A0A0U3LWN9_STRGL</name>
<dbReference type="STRING" id="1172567.WQO_11970"/>
<evidence type="ECO:0000256" key="1">
    <source>
        <dbReference type="SAM" id="Phobius"/>
    </source>
</evidence>
<dbReference type="AlphaFoldDB" id="A0A0U3LWN9"/>
<proteinExistence type="predicted"/>
<keyword evidence="1" id="KW-0472">Membrane</keyword>
<feature type="transmembrane region" description="Helical" evidence="1">
    <location>
        <begin position="6"/>
        <end position="24"/>
    </location>
</feature>
<reference evidence="2 3" key="1">
    <citation type="journal article" date="2012" name="J. Bacteriol.">
        <title>Draft genome sequence of Streptomyces globisporus C-1027, which produces an antitumor antibiotic consisting of a nine-membered enediyne with a chromoprotein.</title>
        <authorList>
            <person name="Wang L."/>
            <person name="Wang S."/>
            <person name="He Q."/>
            <person name="Yu T."/>
            <person name="Li Q."/>
            <person name="Hong B."/>
        </authorList>
    </citation>
    <scope>NUCLEOTIDE SEQUENCE [LARGE SCALE GENOMIC DNA]</scope>
    <source>
        <strain evidence="2 3">C-1027</strain>
    </source>
</reference>
<organism evidence="2 3">
    <name type="scientific">Streptomyces globisporus C-1027</name>
    <dbReference type="NCBI Taxonomy" id="1172567"/>
    <lineage>
        <taxon>Bacteria</taxon>
        <taxon>Bacillati</taxon>
        <taxon>Actinomycetota</taxon>
        <taxon>Actinomycetes</taxon>
        <taxon>Kitasatosporales</taxon>
        <taxon>Streptomycetaceae</taxon>
        <taxon>Streptomyces</taxon>
    </lineage>
</organism>
<dbReference type="Proteomes" id="UP000064183">
    <property type="component" value="Chromosome"/>
</dbReference>
<keyword evidence="1" id="KW-0812">Transmembrane</keyword>
<gene>
    <name evidence="2" type="ORF">WQO_11970</name>
</gene>